<feature type="compositionally biased region" description="Low complexity" evidence="5">
    <location>
        <begin position="220"/>
        <end position="232"/>
    </location>
</feature>
<keyword evidence="3" id="KW-0862">Zinc</keyword>
<feature type="compositionally biased region" description="Basic and acidic residues" evidence="5">
    <location>
        <begin position="363"/>
        <end position="401"/>
    </location>
</feature>
<dbReference type="SMART" id="SM00064">
    <property type="entry name" value="FYVE"/>
    <property type="match status" value="1"/>
</dbReference>
<sequence length="523" mass="57573">MAAAAGGMPLLSGPPPEYNISEGACRKCNKEFNILFTRSRKCNHCGYSYCQSCSDFQALMPRAGPEAGHDVVPVCAFCIENLTITAAGKRKLRQIPLAKLKNYANAYNIDVSRVLERDDLVDALVAARGHAPQGANGCLPAANEAYYRRYSVPSRPNSRPRGLFTRAMDAMGNDRPSTHPPPRQQQQQQQMPQRPPYQPRTRTTSGPSSFPRPDLDAHQQRQAPAPQAQPRAWPHESHPRYPPPPGHSPHASPAPASPHGNMPGGGGAQSRPRATSADASPRTRTPAPVPMPTLDELLQMREAQVAALSVHTLKEVLFHNHVNARLVVEKGELVEKVQTLIAEERRERERRAAEEAAESAAMEDARREMEQARRAREEELRRRKEEDRSRREREDAGHGSQEELAAGAEDAYMSAPRKMGDSDYPMQDHPSSSSLATPSTPSTPASGPPPSSRVSPQSLASRLERTGLCVICQDEEANIAIVDCGHLAMCRTCADLVMNSTRECPLCRTRIVTEARLLRIFKT</sequence>
<dbReference type="Pfam" id="PF01363">
    <property type="entry name" value="FYVE"/>
    <property type="match status" value="1"/>
</dbReference>
<dbReference type="InterPro" id="IPR013083">
    <property type="entry name" value="Znf_RING/FYVE/PHD"/>
</dbReference>
<dbReference type="InterPro" id="IPR001841">
    <property type="entry name" value="Znf_RING"/>
</dbReference>
<evidence type="ECO:0000256" key="3">
    <source>
        <dbReference type="ARBA" id="ARBA00022833"/>
    </source>
</evidence>
<dbReference type="SUPFAM" id="SSF57850">
    <property type="entry name" value="RING/U-box"/>
    <property type="match status" value="1"/>
</dbReference>
<organism evidence="8 9">
    <name type="scientific">Obba rivulosa</name>
    <dbReference type="NCBI Taxonomy" id="1052685"/>
    <lineage>
        <taxon>Eukaryota</taxon>
        <taxon>Fungi</taxon>
        <taxon>Dikarya</taxon>
        <taxon>Basidiomycota</taxon>
        <taxon>Agaricomycotina</taxon>
        <taxon>Agaricomycetes</taxon>
        <taxon>Polyporales</taxon>
        <taxon>Gelatoporiaceae</taxon>
        <taxon>Obba</taxon>
    </lineage>
</organism>
<evidence type="ECO:0000256" key="1">
    <source>
        <dbReference type="ARBA" id="ARBA00022723"/>
    </source>
</evidence>
<proteinExistence type="predicted"/>
<dbReference type="Proteomes" id="UP000250043">
    <property type="component" value="Unassembled WGS sequence"/>
</dbReference>
<dbReference type="SUPFAM" id="SSF57903">
    <property type="entry name" value="FYVE/PHD zinc finger"/>
    <property type="match status" value="1"/>
</dbReference>
<evidence type="ECO:0000256" key="4">
    <source>
        <dbReference type="PROSITE-ProRule" id="PRU00175"/>
    </source>
</evidence>
<accession>A0A8E2AS98</accession>
<dbReference type="AlphaFoldDB" id="A0A8E2AS98"/>
<dbReference type="PROSITE" id="PS50089">
    <property type="entry name" value="ZF_RING_2"/>
    <property type="match status" value="1"/>
</dbReference>
<dbReference type="PANTHER" id="PTHR14879">
    <property type="entry name" value="CASPASE REGULATOR, RING FINGER DOMAIN-CONTAINING"/>
    <property type="match status" value="1"/>
</dbReference>
<dbReference type="Pfam" id="PF13920">
    <property type="entry name" value="zf-C3HC4_3"/>
    <property type="match status" value="1"/>
</dbReference>
<dbReference type="GO" id="GO:0008270">
    <property type="term" value="F:zinc ion binding"/>
    <property type="evidence" value="ECO:0007669"/>
    <property type="project" value="UniProtKB-KW"/>
</dbReference>
<evidence type="ECO:0000256" key="2">
    <source>
        <dbReference type="ARBA" id="ARBA00022771"/>
    </source>
</evidence>
<feature type="compositionally biased region" description="Low complexity" evidence="5">
    <location>
        <begin position="248"/>
        <end position="259"/>
    </location>
</feature>
<keyword evidence="1" id="KW-0479">Metal-binding</keyword>
<dbReference type="PANTHER" id="PTHR14879:SF5">
    <property type="entry name" value="RING-TYPE DOMAIN-CONTAINING PROTEIN"/>
    <property type="match status" value="1"/>
</dbReference>
<dbReference type="CDD" id="cd00065">
    <property type="entry name" value="FYVE_like_SF"/>
    <property type="match status" value="1"/>
</dbReference>
<feature type="domain" description="FYVE-type" evidence="7">
    <location>
        <begin position="19"/>
        <end position="83"/>
    </location>
</feature>
<dbReference type="PROSITE" id="PS50178">
    <property type="entry name" value="ZF_FYVE"/>
    <property type="match status" value="1"/>
</dbReference>
<dbReference type="InterPro" id="IPR017455">
    <property type="entry name" value="Znf_FYVE-rel"/>
</dbReference>
<dbReference type="InterPro" id="IPR051728">
    <property type="entry name" value="RING-FYVE_E3_ubiquitin-ligase"/>
</dbReference>
<evidence type="ECO:0008006" key="10">
    <source>
        <dbReference type="Google" id="ProtNLM"/>
    </source>
</evidence>
<evidence type="ECO:0000259" key="6">
    <source>
        <dbReference type="PROSITE" id="PS50089"/>
    </source>
</evidence>
<dbReference type="InterPro" id="IPR000306">
    <property type="entry name" value="Znf_FYVE"/>
</dbReference>
<keyword evidence="2 4" id="KW-0863">Zinc-finger</keyword>
<keyword evidence="9" id="KW-1185">Reference proteome</keyword>
<dbReference type="EMBL" id="KV722564">
    <property type="protein sequence ID" value="OCH85777.1"/>
    <property type="molecule type" value="Genomic_DNA"/>
</dbReference>
<feature type="domain" description="RING-type" evidence="6">
    <location>
        <begin position="469"/>
        <end position="508"/>
    </location>
</feature>
<feature type="region of interest" description="Disordered" evidence="5">
    <location>
        <begin position="345"/>
        <end position="459"/>
    </location>
</feature>
<evidence type="ECO:0000256" key="5">
    <source>
        <dbReference type="SAM" id="MobiDB-lite"/>
    </source>
</evidence>
<feature type="compositionally biased region" description="Basic and acidic residues" evidence="5">
    <location>
        <begin position="345"/>
        <end position="354"/>
    </location>
</feature>
<evidence type="ECO:0000313" key="9">
    <source>
        <dbReference type="Proteomes" id="UP000250043"/>
    </source>
</evidence>
<dbReference type="SMART" id="SM00184">
    <property type="entry name" value="RING"/>
    <property type="match status" value="2"/>
</dbReference>
<protein>
    <recommendedName>
        <fullName evidence="10">RING-type domain-containing protein</fullName>
    </recommendedName>
</protein>
<dbReference type="Gene3D" id="3.30.40.10">
    <property type="entry name" value="Zinc/RING finger domain, C3HC4 (zinc finger)"/>
    <property type="match status" value="2"/>
</dbReference>
<name>A0A8E2AS98_9APHY</name>
<feature type="region of interest" description="Disordered" evidence="5">
    <location>
        <begin position="169"/>
        <end position="291"/>
    </location>
</feature>
<feature type="compositionally biased region" description="Low complexity" evidence="5">
    <location>
        <begin position="430"/>
        <end position="445"/>
    </location>
</feature>
<evidence type="ECO:0000313" key="8">
    <source>
        <dbReference type="EMBL" id="OCH85777.1"/>
    </source>
</evidence>
<dbReference type="OrthoDB" id="3045089at2759"/>
<gene>
    <name evidence="8" type="ORF">OBBRIDRAFT_821399</name>
</gene>
<reference evidence="8 9" key="1">
    <citation type="submission" date="2016-07" db="EMBL/GenBank/DDBJ databases">
        <title>Draft genome of the white-rot fungus Obba rivulosa 3A-2.</title>
        <authorList>
            <consortium name="DOE Joint Genome Institute"/>
            <person name="Miettinen O."/>
            <person name="Riley R."/>
            <person name="Acob R."/>
            <person name="Barry K."/>
            <person name="Cullen D."/>
            <person name="De Vries R."/>
            <person name="Hainaut M."/>
            <person name="Hatakka A."/>
            <person name="Henrissat B."/>
            <person name="Hilden K."/>
            <person name="Kuo R."/>
            <person name="Labutti K."/>
            <person name="Lipzen A."/>
            <person name="Makela M.R."/>
            <person name="Sandor L."/>
            <person name="Spatafora J.W."/>
            <person name="Grigoriev I.V."/>
            <person name="Hibbett D.S."/>
        </authorList>
    </citation>
    <scope>NUCLEOTIDE SEQUENCE [LARGE SCALE GENOMIC DNA]</scope>
    <source>
        <strain evidence="8 9">3A-2</strain>
    </source>
</reference>
<evidence type="ECO:0000259" key="7">
    <source>
        <dbReference type="PROSITE" id="PS50178"/>
    </source>
</evidence>
<dbReference type="InterPro" id="IPR011011">
    <property type="entry name" value="Znf_FYVE_PHD"/>
</dbReference>